<feature type="transmembrane region" description="Helical" evidence="1">
    <location>
        <begin position="46"/>
        <end position="66"/>
    </location>
</feature>
<keyword evidence="1" id="KW-1133">Transmembrane helix</keyword>
<organism evidence="2 3">
    <name type="scientific">Lentilactobacillus sunkii</name>
    <dbReference type="NCBI Taxonomy" id="481719"/>
    <lineage>
        <taxon>Bacteria</taxon>
        <taxon>Bacillati</taxon>
        <taxon>Bacillota</taxon>
        <taxon>Bacilli</taxon>
        <taxon>Lactobacillales</taxon>
        <taxon>Lactobacillaceae</taxon>
        <taxon>Lentilactobacillus</taxon>
    </lineage>
</organism>
<dbReference type="AlphaFoldDB" id="A0A1E7XH55"/>
<dbReference type="EMBL" id="MIQE01000008">
    <property type="protein sequence ID" value="OFA12302.1"/>
    <property type="molecule type" value="Genomic_DNA"/>
</dbReference>
<dbReference type="STRING" id="481719.LASUN_05820"/>
<sequence length="101" mass="11082">MKITQRITENIINQIDDRTMARLPSLLGLVTLLSLGLYFVDSLQQVASIVLDISLFGWADLMAVLLTRRGMNVYLSITVSTVLMVTAGTLLYFCLGVITGS</sequence>
<keyword evidence="1" id="KW-0812">Transmembrane</keyword>
<dbReference type="Proteomes" id="UP000177010">
    <property type="component" value="Unassembled WGS sequence"/>
</dbReference>
<dbReference type="RefSeq" id="WP_070367274.1">
    <property type="nucleotide sequence ID" value="NZ_JAZHVW010000019.1"/>
</dbReference>
<evidence type="ECO:0000313" key="2">
    <source>
        <dbReference type="EMBL" id="OFA12302.1"/>
    </source>
</evidence>
<evidence type="ECO:0000313" key="3">
    <source>
        <dbReference type="Proteomes" id="UP000177010"/>
    </source>
</evidence>
<feature type="transmembrane region" description="Helical" evidence="1">
    <location>
        <begin position="21"/>
        <end position="40"/>
    </location>
</feature>
<accession>A0A1E7XH55</accession>
<gene>
    <name evidence="2" type="ORF">LASUN_05820</name>
</gene>
<comment type="caution">
    <text evidence="2">The sequence shown here is derived from an EMBL/GenBank/DDBJ whole genome shotgun (WGS) entry which is preliminary data.</text>
</comment>
<protein>
    <submittedName>
        <fullName evidence="2">Uncharacterized protein</fullName>
    </submittedName>
</protein>
<proteinExistence type="predicted"/>
<evidence type="ECO:0000256" key="1">
    <source>
        <dbReference type="SAM" id="Phobius"/>
    </source>
</evidence>
<keyword evidence="1" id="KW-0472">Membrane</keyword>
<reference evidence="2 3" key="1">
    <citation type="submission" date="2016-09" db="EMBL/GenBank/DDBJ databases">
        <title>Genome Sequence of Lactobacillus sunkii Strain CG01.</title>
        <authorList>
            <person name="Poehlein A."/>
            <person name="Gabris C."/>
            <person name="Bengelsdorf F.R."/>
            <person name="Duerre P."/>
            <person name="Daniel R."/>
        </authorList>
    </citation>
    <scope>NUCLEOTIDE SEQUENCE [LARGE SCALE GENOMIC DNA]</scope>
    <source>
        <strain evidence="2 3">CG_D</strain>
    </source>
</reference>
<feature type="transmembrane region" description="Helical" evidence="1">
    <location>
        <begin position="73"/>
        <end position="98"/>
    </location>
</feature>
<name>A0A1E7XH55_9LACO</name>